<dbReference type="EMBL" id="CADILE010000007">
    <property type="protein sequence ID" value="CAB3869045.1"/>
    <property type="molecule type" value="Genomic_DNA"/>
</dbReference>
<organism evidence="2 3">
    <name type="scientific">Achromobacter ruhlandii</name>
    <dbReference type="NCBI Taxonomy" id="72557"/>
    <lineage>
        <taxon>Bacteria</taxon>
        <taxon>Pseudomonadati</taxon>
        <taxon>Pseudomonadota</taxon>
        <taxon>Betaproteobacteria</taxon>
        <taxon>Burkholderiales</taxon>
        <taxon>Alcaligenaceae</taxon>
        <taxon>Achromobacter</taxon>
    </lineage>
</organism>
<accession>A0A6S7DBS3</accession>
<comment type="similarity">
    <text evidence="1">Belongs to the peptidase S8 family.</text>
</comment>
<dbReference type="GO" id="GO:0006508">
    <property type="term" value="P:proteolysis"/>
    <property type="evidence" value="ECO:0007669"/>
    <property type="project" value="InterPro"/>
</dbReference>
<evidence type="ECO:0000256" key="1">
    <source>
        <dbReference type="PROSITE-ProRule" id="PRU01240"/>
    </source>
</evidence>
<evidence type="ECO:0000313" key="3">
    <source>
        <dbReference type="Proteomes" id="UP000494122"/>
    </source>
</evidence>
<dbReference type="GO" id="GO:0004252">
    <property type="term" value="F:serine-type endopeptidase activity"/>
    <property type="evidence" value="ECO:0007669"/>
    <property type="project" value="InterPro"/>
</dbReference>
<dbReference type="PROSITE" id="PS51892">
    <property type="entry name" value="SUBTILASE"/>
    <property type="match status" value="1"/>
</dbReference>
<dbReference type="Gene3D" id="3.40.50.200">
    <property type="entry name" value="Peptidase S8/S53 domain"/>
    <property type="match status" value="1"/>
</dbReference>
<sequence length="112" mass="12228">MTSSHGQPYVTYEGGKVERIDAALASWERQPEFRADWGLGAMNAQYAYVLGFSGAGVTLGAVDSGYLTTHQQFANRGVTGLRITGTYRLSYAGEFGGGNRLHTGTLQARWRY</sequence>
<dbReference type="AlphaFoldDB" id="A0A6S7DBS3"/>
<evidence type="ECO:0000313" key="2">
    <source>
        <dbReference type="EMBL" id="CAB3869045.1"/>
    </source>
</evidence>
<reference evidence="2 3" key="1">
    <citation type="submission" date="2020-04" db="EMBL/GenBank/DDBJ databases">
        <authorList>
            <person name="De Canck E."/>
        </authorList>
    </citation>
    <scope>NUCLEOTIDE SEQUENCE [LARGE SCALE GENOMIC DNA]</scope>
    <source>
        <strain evidence="2 3">LMG 3328</strain>
    </source>
</reference>
<dbReference type="InterPro" id="IPR036852">
    <property type="entry name" value="Peptidase_S8/S53_dom_sf"/>
</dbReference>
<evidence type="ECO:0008006" key="4">
    <source>
        <dbReference type="Google" id="ProtNLM"/>
    </source>
</evidence>
<name>A0A6S7DBS3_9BURK</name>
<dbReference type="SUPFAM" id="SSF52743">
    <property type="entry name" value="Subtilisin-like"/>
    <property type="match status" value="1"/>
</dbReference>
<comment type="caution">
    <text evidence="1">Lacks conserved residue(s) required for the propagation of feature annotation.</text>
</comment>
<proteinExistence type="inferred from homology"/>
<gene>
    <name evidence="2" type="ORF">LMG3328_02685</name>
</gene>
<protein>
    <recommendedName>
        <fullName evidence="4">Autotransporter domain-containing protein</fullName>
    </recommendedName>
</protein>
<dbReference type="Proteomes" id="UP000494122">
    <property type="component" value="Unassembled WGS sequence"/>
</dbReference>